<dbReference type="Proteomes" id="UP000317835">
    <property type="component" value="Chromosome"/>
</dbReference>
<feature type="transmembrane region" description="Helical" evidence="2">
    <location>
        <begin position="117"/>
        <end position="140"/>
    </location>
</feature>
<feature type="transmembrane region" description="Helical" evidence="2">
    <location>
        <begin position="195"/>
        <end position="226"/>
    </location>
</feature>
<evidence type="ECO:0000313" key="4">
    <source>
        <dbReference type="Proteomes" id="UP000317835"/>
    </source>
</evidence>
<organism evidence="3 4">
    <name type="scientific">Tautonia plasticadhaerens</name>
    <dbReference type="NCBI Taxonomy" id="2527974"/>
    <lineage>
        <taxon>Bacteria</taxon>
        <taxon>Pseudomonadati</taxon>
        <taxon>Planctomycetota</taxon>
        <taxon>Planctomycetia</taxon>
        <taxon>Isosphaerales</taxon>
        <taxon>Isosphaeraceae</taxon>
        <taxon>Tautonia</taxon>
    </lineage>
</organism>
<gene>
    <name evidence="3" type="ORF">ElP_37260</name>
</gene>
<evidence type="ECO:0000256" key="2">
    <source>
        <dbReference type="SAM" id="Phobius"/>
    </source>
</evidence>
<feature type="transmembrane region" description="Helical" evidence="2">
    <location>
        <begin position="383"/>
        <end position="399"/>
    </location>
</feature>
<keyword evidence="2" id="KW-0812">Transmembrane</keyword>
<dbReference type="InterPro" id="IPR018580">
    <property type="entry name" value="Uncharacterised_YfhO"/>
</dbReference>
<feature type="transmembrane region" description="Helical" evidence="2">
    <location>
        <begin position="411"/>
        <end position="432"/>
    </location>
</feature>
<feature type="transmembrane region" description="Helical" evidence="2">
    <location>
        <begin position="512"/>
        <end position="529"/>
    </location>
</feature>
<name>A0A518H4R3_9BACT</name>
<keyword evidence="2" id="KW-0472">Membrane</keyword>
<evidence type="ECO:0000313" key="3">
    <source>
        <dbReference type="EMBL" id="QDV35818.1"/>
    </source>
</evidence>
<dbReference type="PANTHER" id="PTHR38454:SF1">
    <property type="entry name" value="INTEGRAL MEMBRANE PROTEIN"/>
    <property type="match status" value="1"/>
</dbReference>
<keyword evidence="2" id="KW-1133">Transmembrane helix</keyword>
<accession>A0A518H4R3</accession>
<dbReference type="KEGG" id="tpla:ElP_37260"/>
<feature type="transmembrane region" description="Helical" evidence="2">
    <location>
        <begin position="344"/>
        <end position="363"/>
    </location>
</feature>
<proteinExistence type="predicted"/>
<evidence type="ECO:0000256" key="1">
    <source>
        <dbReference type="SAM" id="MobiDB-lite"/>
    </source>
</evidence>
<dbReference type="PANTHER" id="PTHR38454">
    <property type="entry name" value="INTEGRAL MEMBRANE PROTEIN-RELATED"/>
    <property type="match status" value="1"/>
</dbReference>
<protein>
    <submittedName>
        <fullName evidence="3">Bacterial membrane protein YfhO</fullName>
    </submittedName>
</protein>
<sequence length="814" mass="85325">MTARRERAAFGAILAAVIAVPLGPALVGVRVLSPSDLAYVQRSFGPGYDYEPSNRLLTDPMLQFEPWIEFSRSMIRQGRLPLWNGKVGCGAPHLANGQAAVFDPFLAIAYLGPMPGALAWVAAARLWVAGLGMFVLAGAWGLGGWGRWFAGLCYPLCGFMTLWLLYPLASVAAWLPWLVAASERLARRGDARSMAAVSACAALTLAGGHVQTGAHCFMLALAYMLFRTMPGPVRPVASWAGAMALGVATAAVAVVPLGVYLSRSPAWEDRAVEMGSPWELSSPRLPEVACSALPNLYGGQRRGQPNLAKALGVDNQNESAGGFSGLATLIWLAPVGLSAARGRVPAFLAFAAAFGACASFKLPPVDNLLRALPVLDVTDHRRMTLWVAFGLVGLGAFGLDRLHRWGPSRGWRIWIGSWAAGAAALATAAALLPAFEGPIRDRAAVHYSAAAGRSADLDPEDARVLADRQAGNLVGRFPTTLLLASANLAGLTALASWGIARRGRAGLGPFRAAVVGAVLVDLIASLWGANPMIAPADYRPTGAVVEHLRRTAPPPARVLAVGAELPPNMLMRYGLADVRNYDAVELAGMAEWLGPLYDDDGGARSSRRPVSWAGVGRAEGRLRALGVSAVVGASPPPEGLFDRVVPVGATWVGHWDGPNPTAVIVEDRDGRMVVDLADRPRPPGGRDDPTRPDRVAVPIAFSPGWEARGDRGPVEVSLGPGPLMAVEVPAGVTRIELEYDPPEVRLSLAISLGGLAAVGLLAASGRSRKKGPKALGPARNLALESISDDPGGVRPGPDTAPLSEGRDADGPLHV</sequence>
<dbReference type="OrthoDB" id="251512at2"/>
<feature type="transmembrane region" description="Helical" evidence="2">
    <location>
        <begin position="481"/>
        <end position="500"/>
    </location>
</feature>
<feature type="compositionally biased region" description="Basic and acidic residues" evidence="1">
    <location>
        <begin position="804"/>
        <end position="814"/>
    </location>
</feature>
<feature type="region of interest" description="Disordered" evidence="1">
    <location>
        <begin position="766"/>
        <end position="814"/>
    </location>
</feature>
<feature type="transmembrane region" description="Helical" evidence="2">
    <location>
        <begin position="152"/>
        <end position="175"/>
    </location>
</feature>
<dbReference type="RefSeq" id="WP_145271660.1">
    <property type="nucleotide sequence ID" value="NZ_CP036426.1"/>
</dbReference>
<feature type="transmembrane region" description="Helical" evidence="2">
    <location>
        <begin position="238"/>
        <end position="261"/>
    </location>
</feature>
<dbReference type="EMBL" id="CP036426">
    <property type="protein sequence ID" value="QDV35818.1"/>
    <property type="molecule type" value="Genomic_DNA"/>
</dbReference>
<dbReference type="AlphaFoldDB" id="A0A518H4R3"/>
<keyword evidence="4" id="KW-1185">Reference proteome</keyword>
<reference evidence="3 4" key="1">
    <citation type="submission" date="2019-02" db="EMBL/GenBank/DDBJ databases">
        <title>Deep-cultivation of Planctomycetes and their phenomic and genomic characterization uncovers novel biology.</title>
        <authorList>
            <person name="Wiegand S."/>
            <person name="Jogler M."/>
            <person name="Boedeker C."/>
            <person name="Pinto D."/>
            <person name="Vollmers J."/>
            <person name="Rivas-Marin E."/>
            <person name="Kohn T."/>
            <person name="Peeters S.H."/>
            <person name="Heuer A."/>
            <person name="Rast P."/>
            <person name="Oberbeckmann S."/>
            <person name="Bunk B."/>
            <person name="Jeske O."/>
            <person name="Meyerdierks A."/>
            <person name="Storesund J.E."/>
            <person name="Kallscheuer N."/>
            <person name="Luecker S."/>
            <person name="Lage O.M."/>
            <person name="Pohl T."/>
            <person name="Merkel B.J."/>
            <person name="Hornburger P."/>
            <person name="Mueller R.-W."/>
            <person name="Bruemmer F."/>
            <person name="Labrenz M."/>
            <person name="Spormann A.M."/>
            <person name="Op den Camp H."/>
            <person name="Overmann J."/>
            <person name="Amann R."/>
            <person name="Jetten M.S.M."/>
            <person name="Mascher T."/>
            <person name="Medema M.H."/>
            <person name="Devos D.P."/>
            <person name="Kaster A.-K."/>
            <person name="Ovreas L."/>
            <person name="Rohde M."/>
            <person name="Galperin M.Y."/>
            <person name="Jogler C."/>
        </authorList>
    </citation>
    <scope>NUCLEOTIDE SEQUENCE [LARGE SCALE GENOMIC DNA]</scope>
    <source>
        <strain evidence="3 4">ElP</strain>
    </source>
</reference>